<accession>A0ABM8EK37</accession>
<organism evidence="1 2">
    <name type="scientific">Geotalea uraniireducens</name>
    <dbReference type="NCBI Taxonomy" id="351604"/>
    <lineage>
        <taxon>Bacteria</taxon>
        <taxon>Pseudomonadati</taxon>
        <taxon>Thermodesulfobacteriota</taxon>
        <taxon>Desulfuromonadia</taxon>
        <taxon>Geobacterales</taxon>
        <taxon>Geobacteraceae</taxon>
        <taxon>Geotalea</taxon>
    </lineage>
</organism>
<evidence type="ECO:0000313" key="1">
    <source>
        <dbReference type="EMBL" id="BDV42859.1"/>
    </source>
</evidence>
<sequence length="102" mass="10969">MVTLPVRVPVDEVAARPPLAMNSEQTSQPTMVIQILPFLILFLPIQLIAIDADVLLPVVVPLLLSREKSFPALAGRRPGRCRSPVGLVVSLSCTRIGTAIFG</sequence>
<gene>
    <name evidence="1" type="ORF">GURASL_17820</name>
</gene>
<protein>
    <submittedName>
        <fullName evidence="1">Uncharacterized protein</fullName>
    </submittedName>
</protein>
<dbReference type="Proteomes" id="UP001317705">
    <property type="component" value="Chromosome"/>
</dbReference>
<proteinExistence type="predicted"/>
<evidence type="ECO:0000313" key="2">
    <source>
        <dbReference type="Proteomes" id="UP001317705"/>
    </source>
</evidence>
<name>A0ABM8EK37_9BACT</name>
<reference evidence="1 2" key="1">
    <citation type="submission" date="2022-12" db="EMBL/GenBank/DDBJ databases">
        <title>Polyphasic characterization of Geotalea uranireducens NIT-SL11 newly isolated from a complex of sewage sludge and microbially reduced graphene oxide.</title>
        <authorList>
            <person name="Xie L."/>
            <person name="Yoshida N."/>
            <person name="Meng L."/>
        </authorList>
    </citation>
    <scope>NUCLEOTIDE SEQUENCE [LARGE SCALE GENOMIC DNA]</scope>
    <source>
        <strain evidence="1 2">NIT-SL11</strain>
    </source>
</reference>
<keyword evidence="2" id="KW-1185">Reference proteome</keyword>
<dbReference type="EMBL" id="AP027151">
    <property type="protein sequence ID" value="BDV42859.1"/>
    <property type="molecule type" value="Genomic_DNA"/>
</dbReference>